<reference evidence="1" key="1">
    <citation type="submission" date="2022-09" db="EMBL/GenBank/DDBJ databases">
        <title>Complete genome sequence of Rossellomorea vietnamensis strain RL-WG62, a newly isolated PGPR with the potential for plant salinity stress alleviation.</title>
        <authorList>
            <person name="Ren L."/>
            <person name="Wang G."/>
            <person name="Hu H."/>
        </authorList>
    </citation>
    <scope>NUCLEOTIDE SEQUENCE</scope>
    <source>
        <strain evidence="1">RL-WG62</strain>
    </source>
</reference>
<dbReference type="EMBL" id="CP104558">
    <property type="protein sequence ID" value="UXH43247.1"/>
    <property type="molecule type" value="Genomic_DNA"/>
</dbReference>
<dbReference type="Proteomes" id="UP001064027">
    <property type="component" value="Chromosome"/>
</dbReference>
<keyword evidence="2" id="KW-1185">Reference proteome</keyword>
<protein>
    <submittedName>
        <fullName evidence="1">Uncharacterized protein</fullName>
    </submittedName>
</protein>
<sequence length="322" mass="37343">MSSYKIFLSYLIFVVLLFGIVVGVKTKEVQKSEYKSVGNEYSLLNFGLGERYQEVSKVMKNPESKDEVLDDEKQKLRVHFTGGEADYLITSNKKFKIEKTINVGDDLEKVIDNHLDLDLFEYKADETDEQSYVYMIVDEQTVVLEVKEGKISKILLAQEEIPVVELIGAFNEDLATDEFLEMTDEELLDESKKLSFRIDYEKNNRKVLSDEFQQYLDAGLLPETPLPIGYSEKNLFNKYGEPVYIFEGKGDVQFFYYYKQFNAFVGYNEDKRLIEIKFPVNIPADEFEKIHGDLENDMDLGDNELKLTEENGTITEIILKEK</sequence>
<name>A0ACD4C4A4_9BACI</name>
<evidence type="ECO:0000313" key="2">
    <source>
        <dbReference type="Proteomes" id="UP001064027"/>
    </source>
</evidence>
<accession>A0ACD4C4A4</accession>
<evidence type="ECO:0000313" key="1">
    <source>
        <dbReference type="EMBL" id="UXH43247.1"/>
    </source>
</evidence>
<organism evidence="1 2">
    <name type="scientific">Rossellomorea vietnamensis</name>
    <dbReference type="NCBI Taxonomy" id="218284"/>
    <lineage>
        <taxon>Bacteria</taxon>
        <taxon>Bacillati</taxon>
        <taxon>Bacillota</taxon>
        <taxon>Bacilli</taxon>
        <taxon>Bacillales</taxon>
        <taxon>Bacillaceae</taxon>
        <taxon>Rossellomorea</taxon>
    </lineage>
</organism>
<proteinExistence type="predicted"/>
<gene>
    <name evidence="1" type="ORF">N5C46_16330</name>
</gene>